<keyword evidence="1" id="KW-0732">Signal</keyword>
<feature type="domain" description="Putative collagen-binding" evidence="2">
    <location>
        <begin position="370"/>
        <end position="460"/>
    </location>
</feature>
<organism evidence="4 5">
    <name type="scientific">Sphingomonas mollis</name>
    <dbReference type="NCBI Taxonomy" id="2795726"/>
    <lineage>
        <taxon>Bacteria</taxon>
        <taxon>Pseudomonadati</taxon>
        <taxon>Pseudomonadota</taxon>
        <taxon>Alphaproteobacteria</taxon>
        <taxon>Sphingomonadales</taxon>
        <taxon>Sphingomonadaceae</taxon>
        <taxon>Sphingomonas</taxon>
    </lineage>
</organism>
<feature type="signal peptide" evidence="1">
    <location>
        <begin position="1"/>
        <end position="25"/>
    </location>
</feature>
<protein>
    <submittedName>
        <fullName evidence="4">Glycoside hydrolase family 140 protein</fullName>
    </submittedName>
</protein>
<evidence type="ECO:0000259" key="3">
    <source>
        <dbReference type="Pfam" id="PF13204"/>
    </source>
</evidence>
<dbReference type="Pfam" id="PF13204">
    <property type="entry name" value="Apiosidase"/>
    <property type="match status" value="1"/>
</dbReference>
<proteinExistence type="predicted"/>
<accession>A0ABS0XTS6</accession>
<dbReference type="InterPro" id="IPR017853">
    <property type="entry name" value="GH"/>
</dbReference>
<gene>
    <name evidence="4" type="ORF">JAO74_16765</name>
</gene>
<evidence type="ECO:0000313" key="4">
    <source>
        <dbReference type="EMBL" id="MBJ6123441.1"/>
    </source>
</evidence>
<evidence type="ECO:0000256" key="1">
    <source>
        <dbReference type="SAM" id="SignalP"/>
    </source>
</evidence>
<evidence type="ECO:0000259" key="2">
    <source>
        <dbReference type="Pfam" id="PF12904"/>
    </source>
</evidence>
<dbReference type="GO" id="GO:0016787">
    <property type="term" value="F:hydrolase activity"/>
    <property type="evidence" value="ECO:0007669"/>
    <property type="project" value="UniProtKB-KW"/>
</dbReference>
<keyword evidence="4" id="KW-0378">Hydrolase</keyword>
<name>A0ABS0XTS6_9SPHN</name>
<dbReference type="EMBL" id="JAELXS010000012">
    <property type="protein sequence ID" value="MBJ6123441.1"/>
    <property type="molecule type" value="Genomic_DNA"/>
</dbReference>
<dbReference type="PANTHER" id="PTHR37836">
    <property type="entry name" value="LMO1036 PROTEIN"/>
    <property type="match status" value="1"/>
</dbReference>
<feature type="domain" description="Apiosidase-like catalytic" evidence="3">
    <location>
        <begin position="39"/>
        <end position="367"/>
    </location>
</feature>
<comment type="caution">
    <text evidence="4">The sequence shown here is derived from an EMBL/GenBank/DDBJ whole genome shotgun (WGS) entry which is preliminary data.</text>
</comment>
<dbReference type="Gene3D" id="3.20.20.80">
    <property type="entry name" value="Glycosidases"/>
    <property type="match status" value="1"/>
</dbReference>
<feature type="chain" id="PRO_5045401578" evidence="1">
    <location>
        <begin position="26"/>
        <end position="470"/>
    </location>
</feature>
<dbReference type="InterPro" id="IPR024749">
    <property type="entry name" value="Collagen-bd_put"/>
</dbReference>
<dbReference type="InterPro" id="IPR025277">
    <property type="entry name" value="Apiosidase-like_cat_dom"/>
</dbReference>
<keyword evidence="5" id="KW-1185">Reference proteome</keyword>
<dbReference type="PANTHER" id="PTHR37836:SF3">
    <property type="entry name" value="ENDOGLUCANASE"/>
    <property type="match status" value="1"/>
</dbReference>
<sequence length="470" mass="51985">MPLMLQRMAAAVAAGLLAVATGTQAAAPVPPRLTVAPGGHYLLAGGKPFFWMGDTGWLLLSRLDRAETERYLAMRERQGFNVVQVMILHTPQMTTVAGVPALEGDDPARPHVTPGADPARPQQYDFWDHLDWVVGRAAAHGIHVALVPAWGSLADGGELNERNAEGYGRFLARRYRHHANIVWLNGGDTHADAHTRMWDLLGTAIKRDDPDHLMTFHPIGRTDSAWQFHDAPWLDFNMIQSGHRSYAQEGPNARGEDNWHYIAEDWRRRPAKPVIDGEPSYENIPHGLHGADAPRWTAADVRRYAWWAVMAGAFGHTYGENNVMQMLRPGRDKPSFAADRRWSEMLAAPGAGQMRRLRTLIESRPMLERVPDQSLILDNGVRYDRILASRGAGYAFAYSYTGRPFSMRLGTIAGASVTASWYSPRDGRSVAIGTIANSGSHRFQPPGTPSPGNDWVLVLDDATRSRGSAL</sequence>
<evidence type="ECO:0000313" key="5">
    <source>
        <dbReference type="Proteomes" id="UP000640426"/>
    </source>
</evidence>
<reference evidence="5" key="1">
    <citation type="submission" date="2020-12" db="EMBL/GenBank/DDBJ databases">
        <title>Hymenobacter sp.</title>
        <authorList>
            <person name="Kim M.K."/>
        </authorList>
    </citation>
    <scope>NUCLEOTIDE SEQUENCE [LARGE SCALE GENOMIC DNA]</scope>
    <source>
        <strain evidence="5">BT553</strain>
    </source>
</reference>
<dbReference type="SUPFAM" id="SSF51445">
    <property type="entry name" value="(Trans)glycosidases"/>
    <property type="match status" value="1"/>
</dbReference>
<dbReference type="Pfam" id="PF12904">
    <property type="entry name" value="Collagen_bind_2"/>
    <property type="match status" value="1"/>
</dbReference>
<dbReference type="Proteomes" id="UP000640426">
    <property type="component" value="Unassembled WGS sequence"/>
</dbReference>